<dbReference type="GO" id="GO:0003824">
    <property type="term" value="F:catalytic activity"/>
    <property type="evidence" value="ECO:0007669"/>
    <property type="project" value="InterPro"/>
</dbReference>
<proteinExistence type="predicted"/>
<protein>
    <submittedName>
        <fullName evidence="1">Uncharacterized protein</fullName>
    </submittedName>
</protein>
<dbReference type="Gene3D" id="3.40.140.20">
    <property type="match status" value="1"/>
</dbReference>
<name>X1PQU0_9ZZZZ</name>
<dbReference type="EMBL" id="BARV01026813">
    <property type="protein sequence ID" value="GAI44886.1"/>
    <property type="molecule type" value="Genomic_DNA"/>
</dbReference>
<dbReference type="InterPro" id="IPR024051">
    <property type="entry name" value="AICAR_Tfase_dup_dom_sf"/>
</dbReference>
<dbReference type="InterPro" id="IPR016193">
    <property type="entry name" value="Cytidine_deaminase-like"/>
</dbReference>
<sequence length="33" mass="3723">IQPGGSIRDEDSIKAADEHNMAMVFTGVRHFRH</sequence>
<comment type="caution">
    <text evidence="1">The sequence shown here is derived from an EMBL/GenBank/DDBJ whole genome shotgun (WGS) entry which is preliminary data.</text>
</comment>
<reference evidence="1" key="1">
    <citation type="journal article" date="2014" name="Front. Microbiol.">
        <title>High frequency of phylogenetically diverse reductive dehalogenase-homologous genes in deep subseafloor sedimentary metagenomes.</title>
        <authorList>
            <person name="Kawai M."/>
            <person name="Futagami T."/>
            <person name="Toyoda A."/>
            <person name="Takaki Y."/>
            <person name="Nishi S."/>
            <person name="Hori S."/>
            <person name="Arai W."/>
            <person name="Tsubouchi T."/>
            <person name="Morono Y."/>
            <person name="Uchiyama I."/>
            <person name="Ito T."/>
            <person name="Fujiyama A."/>
            <person name="Inagaki F."/>
            <person name="Takami H."/>
        </authorList>
    </citation>
    <scope>NUCLEOTIDE SEQUENCE</scope>
    <source>
        <strain evidence="1">Expedition CK06-06</strain>
    </source>
</reference>
<dbReference type="SUPFAM" id="SSF53927">
    <property type="entry name" value="Cytidine deaminase-like"/>
    <property type="match status" value="1"/>
</dbReference>
<dbReference type="AlphaFoldDB" id="X1PQU0"/>
<evidence type="ECO:0000313" key="1">
    <source>
        <dbReference type="EMBL" id="GAI44886.1"/>
    </source>
</evidence>
<accession>X1PQU0</accession>
<feature type="non-terminal residue" evidence="1">
    <location>
        <position position="1"/>
    </location>
</feature>
<gene>
    <name evidence="1" type="ORF">S06H3_43245</name>
</gene>
<organism evidence="1">
    <name type="scientific">marine sediment metagenome</name>
    <dbReference type="NCBI Taxonomy" id="412755"/>
    <lineage>
        <taxon>unclassified sequences</taxon>
        <taxon>metagenomes</taxon>
        <taxon>ecological metagenomes</taxon>
    </lineage>
</organism>